<protein>
    <submittedName>
        <fullName evidence="1">Uncharacterized protein</fullName>
    </submittedName>
</protein>
<dbReference type="EMBL" id="JAVLET010000004">
    <property type="protein sequence ID" value="KAL0470309.1"/>
    <property type="molecule type" value="Genomic_DNA"/>
</dbReference>
<accession>A0ABR3DCA1</accession>
<proteinExistence type="predicted"/>
<evidence type="ECO:0000313" key="1">
    <source>
        <dbReference type="EMBL" id="KAL0470309.1"/>
    </source>
</evidence>
<evidence type="ECO:0000313" key="2">
    <source>
        <dbReference type="Proteomes" id="UP001451303"/>
    </source>
</evidence>
<comment type="caution">
    <text evidence="1">The sequence shown here is derived from an EMBL/GenBank/DDBJ whole genome shotgun (WGS) entry which is preliminary data.</text>
</comment>
<keyword evidence="2" id="KW-1185">Reference proteome</keyword>
<dbReference type="Proteomes" id="UP001451303">
    <property type="component" value="Unassembled WGS sequence"/>
</dbReference>
<name>A0ABR3DCA1_NEUIN</name>
<sequence>MSSRSWMTHRWRMSRFSSLHPPQQAKDLFNYQRRHVNKPTISINALAKTNDTISTRKKSGHQIPESYPSPSLVQANPARYRRAMSYSPTAHHTTFLSKQQHLLYCRLASRGISCPTVRGRRGGTQSPGTSVHTVRPYLGTECVVRFPGVERSPDTDTCRIKPRS</sequence>
<gene>
    <name evidence="1" type="ORF">QR685DRAFT_496734</name>
</gene>
<organism evidence="1 2">
    <name type="scientific">Neurospora intermedia</name>
    <dbReference type="NCBI Taxonomy" id="5142"/>
    <lineage>
        <taxon>Eukaryota</taxon>
        <taxon>Fungi</taxon>
        <taxon>Dikarya</taxon>
        <taxon>Ascomycota</taxon>
        <taxon>Pezizomycotina</taxon>
        <taxon>Sordariomycetes</taxon>
        <taxon>Sordariomycetidae</taxon>
        <taxon>Sordariales</taxon>
        <taxon>Sordariaceae</taxon>
        <taxon>Neurospora</taxon>
    </lineage>
</organism>
<reference evidence="1 2" key="1">
    <citation type="submission" date="2023-09" db="EMBL/GenBank/DDBJ databases">
        <title>Multi-omics analysis of a traditional fermented food reveals byproduct-associated fungal strains for waste-to-food upcycling.</title>
        <authorList>
            <consortium name="Lawrence Berkeley National Laboratory"/>
            <person name="Rekdal V.M."/>
            <person name="Villalobos-Escobedo J.M."/>
            <person name="Rodriguez-Valeron N."/>
            <person name="Garcia M.O."/>
            <person name="Vasquez D.P."/>
            <person name="Damayanti I."/>
            <person name="Sorensen P.M."/>
            <person name="Baidoo E.E."/>
            <person name="De Carvalho A.C."/>
            <person name="Riley R."/>
            <person name="Lipzen A."/>
            <person name="He G."/>
            <person name="Yan M."/>
            <person name="Haridas S."/>
            <person name="Daum C."/>
            <person name="Yoshinaga Y."/>
            <person name="Ng V."/>
            <person name="Grigoriev I.V."/>
            <person name="Munk R."/>
            <person name="Nuraida L."/>
            <person name="Wijaya C.H."/>
            <person name="Morales P.-C."/>
            <person name="Keasling J.D."/>
        </authorList>
    </citation>
    <scope>NUCLEOTIDE SEQUENCE [LARGE SCALE GENOMIC DNA]</scope>
    <source>
        <strain evidence="1 2">FGSC 2613</strain>
    </source>
</reference>